<comment type="caution">
    <text evidence="1">The sequence shown here is derived from an EMBL/GenBank/DDBJ whole genome shotgun (WGS) entry which is preliminary data.</text>
</comment>
<protein>
    <submittedName>
        <fullName evidence="1">Uncharacterized protein</fullName>
    </submittedName>
</protein>
<evidence type="ECO:0000313" key="2">
    <source>
        <dbReference type="Proteomes" id="UP001372338"/>
    </source>
</evidence>
<dbReference type="Proteomes" id="UP001372338">
    <property type="component" value="Unassembled WGS sequence"/>
</dbReference>
<name>A0AAN9IBI9_CROPI</name>
<organism evidence="1 2">
    <name type="scientific">Crotalaria pallida</name>
    <name type="common">Smooth rattlebox</name>
    <name type="synonym">Crotalaria striata</name>
    <dbReference type="NCBI Taxonomy" id="3830"/>
    <lineage>
        <taxon>Eukaryota</taxon>
        <taxon>Viridiplantae</taxon>
        <taxon>Streptophyta</taxon>
        <taxon>Embryophyta</taxon>
        <taxon>Tracheophyta</taxon>
        <taxon>Spermatophyta</taxon>
        <taxon>Magnoliopsida</taxon>
        <taxon>eudicotyledons</taxon>
        <taxon>Gunneridae</taxon>
        <taxon>Pentapetalae</taxon>
        <taxon>rosids</taxon>
        <taxon>fabids</taxon>
        <taxon>Fabales</taxon>
        <taxon>Fabaceae</taxon>
        <taxon>Papilionoideae</taxon>
        <taxon>50 kb inversion clade</taxon>
        <taxon>genistoids sensu lato</taxon>
        <taxon>core genistoids</taxon>
        <taxon>Crotalarieae</taxon>
        <taxon>Crotalaria</taxon>
    </lineage>
</organism>
<gene>
    <name evidence="1" type="ORF">RIF29_15861</name>
</gene>
<evidence type="ECO:0000313" key="1">
    <source>
        <dbReference type="EMBL" id="KAK7274763.1"/>
    </source>
</evidence>
<reference evidence="1 2" key="1">
    <citation type="submission" date="2024-01" db="EMBL/GenBank/DDBJ databases">
        <title>The genomes of 5 underutilized Papilionoideae crops provide insights into root nodulation and disease resistanc.</title>
        <authorList>
            <person name="Yuan L."/>
        </authorList>
    </citation>
    <scope>NUCLEOTIDE SEQUENCE [LARGE SCALE GENOMIC DNA]</scope>
    <source>
        <strain evidence="1">ZHUSHIDOU_FW_LH</strain>
        <tissue evidence="1">Leaf</tissue>
    </source>
</reference>
<accession>A0AAN9IBI9</accession>
<dbReference type="EMBL" id="JAYWIO010000003">
    <property type="protein sequence ID" value="KAK7274763.1"/>
    <property type="molecule type" value="Genomic_DNA"/>
</dbReference>
<dbReference type="AlphaFoldDB" id="A0AAN9IBI9"/>
<sequence>MYSPNRTFDLITLEHNYRRIFKANNAEDLTRDYMPPVVDITEECALYASHIFWKELRHQSLTFPMMRLSIISRGTGRGENPGWQKHSG</sequence>
<proteinExistence type="predicted"/>
<keyword evidence="2" id="KW-1185">Reference proteome</keyword>